<dbReference type="OrthoDB" id="6369083at2759"/>
<accession>A0A0K2TLY9</accession>
<dbReference type="EMBL" id="HACA01009772">
    <property type="protein sequence ID" value="CDW27133.1"/>
    <property type="molecule type" value="Transcribed_RNA"/>
</dbReference>
<dbReference type="KEGG" id="lsm:121121418"/>
<feature type="compositionally biased region" description="Polar residues" evidence="1">
    <location>
        <begin position="296"/>
        <end position="306"/>
    </location>
</feature>
<evidence type="ECO:0000313" key="2">
    <source>
        <dbReference type="EMBL" id="CDW27133.1"/>
    </source>
</evidence>
<dbReference type="RefSeq" id="XP_040572277.1">
    <property type="nucleotide sequence ID" value="XM_040716343.2"/>
</dbReference>
<feature type="compositionally biased region" description="Low complexity" evidence="1">
    <location>
        <begin position="264"/>
        <end position="279"/>
    </location>
</feature>
<feature type="compositionally biased region" description="Polar residues" evidence="1">
    <location>
        <begin position="156"/>
        <end position="171"/>
    </location>
</feature>
<feature type="region of interest" description="Disordered" evidence="1">
    <location>
        <begin position="256"/>
        <end position="308"/>
    </location>
</feature>
<name>A0A0K2TLY9_LEPSM</name>
<protein>
    <submittedName>
        <fullName evidence="2">Uncharacterized protein</fullName>
    </submittedName>
</protein>
<feature type="region of interest" description="Disordered" evidence="1">
    <location>
        <begin position="156"/>
        <end position="209"/>
    </location>
</feature>
<proteinExistence type="predicted"/>
<dbReference type="GeneID" id="121121418"/>
<feature type="compositionally biased region" description="Low complexity" evidence="1">
    <location>
        <begin position="189"/>
        <end position="207"/>
    </location>
</feature>
<organism evidence="2">
    <name type="scientific">Lepeophtheirus salmonis</name>
    <name type="common">Salmon louse</name>
    <name type="synonym">Caligus salmonis</name>
    <dbReference type="NCBI Taxonomy" id="72036"/>
    <lineage>
        <taxon>Eukaryota</taxon>
        <taxon>Metazoa</taxon>
        <taxon>Ecdysozoa</taxon>
        <taxon>Arthropoda</taxon>
        <taxon>Crustacea</taxon>
        <taxon>Multicrustacea</taxon>
        <taxon>Hexanauplia</taxon>
        <taxon>Copepoda</taxon>
        <taxon>Siphonostomatoida</taxon>
        <taxon>Caligidae</taxon>
        <taxon>Lepeophtheirus</taxon>
    </lineage>
</organism>
<sequence>MTMYYQESGTLHSRSHSMPESAYYTRVGARSRRNIVSMMSYDAPLHWRLREPLTVDCSVEYDLGAQARVPRDSAPLLIIHPAYVSRTPSVKEPRTPQNRSAPPVTRHASFVRRYPYEEDFRASMPDIRGAGHPGARACLKTRLEAVFADSGFPSSSAATLPMASTNSSYSQDGGGELNRTIRADSGIGSPTSCSSVTPESSLESSGSKKWRNGVSGLVTGFFCCSAVQPPPKNESWSQHNHHQQQTHHPDTNIMYQQHQRRQRLSLPSSSYTSSSSGSSGVQQHQQYPRRFHAPPSANNTMSSNGTIKDAYHVPKNHIHHRNLPRFHSQIPNVQVHIPFGLKPTPPYQCSSSSNTRELGVGTTCHRCRLSNSSVDCRDGFCSSVWNKENFIRPIQI</sequence>
<dbReference type="AlphaFoldDB" id="A0A0K2TLY9"/>
<evidence type="ECO:0000256" key="1">
    <source>
        <dbReference type="SAM" id="MobiDB-lite"/>
    </source>
</evidence>
<reference evidence="2" key="1">
    <citation type="submission" date="2014-05" db="EMBL/GenBank/DDBJ databases">
        <authorList>
            <person name="Chronopoulou M."/>
        </authorList>
    </citation>
    <scope>NUCLEOTIDE SEQUENCE</scope>
    <source>
        <tissue evidence="2">Whole organism</tissue>
    </source>
</reference>